<dbReference type="NCBIfam" id="TIGR03725">
    <property type="entry name" value="T6A_YeaZ"/>
    <property type="match status" value="1"/>
</dbReference>
<organism evidence="8 9">
    <name type="scientific">Sulfuriferula nivalis</name>
    <dbReference type="NCBI Taxonomy" id="2675298"/>
    <lineage>
        <taxon>Bacteria</taxon>
        <taxon>Pseudomonadati</taxon>
        <taxon>Pseudomonadota</taxon>
        <taxon>Betaproteobacteria</taxon>
        <taxon>Nitrosomonadales</taxon>
        <taxon>Sulfuricellaceae</taxon>
        <taxon>Sulfuriferula</taxon>
    </lineage>
</organism>
<evidence type="ECO:0000256" key="1">
    <source>
        <dbReference type="ARBA" id="ARBA00004496"/>
    </source>
</evidence>
<dbReference type="Gene3D" id="3.30.420.40">
    <property type="match status" value="2"/>
</dbReference>
<evidence type="ECO:0000256" key="2">
    <source>
        <dbReference type="ARBA" id="ARBA00010493"/>
    </source>
</evidence>
<proteinExistence type="inferred from homology"/>
<dbReference type="InterPro" id="IPR000905">
    <property type="entry name" value="Gcp-like_dom"/>
</dbReference>
<dbReference type="SUPFAM" id="SSF53067">
    <property type="entry name" value="Actin-like ATPase domain"/>
    <property type="match status" value="2"/>
</dbReference>
<dbReference type="GO" id="GO:0016740">
    <property type="term" value="F:transferase activity"/>
    <property type="evidence" value="ECO:0007669"/>
    <property type="project" value="UniProtKB-KW"/>
</dbReference>
<sequence>MKILAFDASTEYCSTALWIDGVVSSREQHAGITHSQLLLPQCQDVLAEAGLSFADLDGIAFGMGPGSFTGLRIACAVAQGLAFAADVPVVGVSGLQALALATGADKVIACLDARMGEIYHAAYVRDDDVQLLGDISVCHPTDAPLVTGNGWVGCGTGFAVYAEVLAARYGDALQRVDAAVYPRAGDIATLAARQLALGLGQAAELAAPLYIRDKVALKICER</sequence>
<evidence type="ECO:0000256" key="4">
    <source>
        <dbReference type="ARBA" id="ARBA00022490"/>
    </source>
</evidence>
<dbReference type="PANTHER" id="PTHR11735">
    <property type="entry name" value="TRNA N6-ADENOSINE THREONYLCARBAMOYLTRANSFERASE"/>
    <property type="match status" value="1"/>
</dbReference>
<dbReference type="AlphaFoldDB" id="A0A809SH28"/>
<dbReference type="InterPro" id="IPR043129">
    <property type="entry name" value="ATPase_NBD"/>
</dbReference>
<dbReference type="PANTHER" id="PTHR11735:SF11">
    <property type="entry name" value="TRNA THREONYLCARBAMOYLADENOSINE BIOSYNTHESIS PROTEIN TSAB"/>
    <property type="match status" value="1"/>
</dbReference>
<dbReference type="EMBL" id="AP021881">
    <property type="protein sequence ID" value="BBP00440.1"/>
    <property type="molecule type" value="Genomic_DNA"/>
</dbReference>
<feature type="domain" description="Gcp-like" evidence="7">
    <location>
        <begin position="30"/>
        <end position="216"/>
    </location>
</feature>
<comment type="similarity">
    <text evidence="2">Belongs to the KAE1 / TsaD family. TsaB subfamily.</text>
</comment>
<reference evidence="9" key="1">
    <citation type="submission" date="2019-11" db="EMBL/GenBank/DDBJ databases">
        <title>Isolation and characterization of a novel species in the genus Sulfuriferula.</title>
        <authorList>
            <person name="Mochizuki J."/>
            <person name="Kojima H."/>
            <person name="Fukui M."/>
        </authorList>
    </citation>
    <scope>NUCLEOTIDE SEQUENCE [LARGE SCALE GENOMIC DNA]</scope>
    <source>
        <strain evidence="9">SGTM</strain>
    </source>
</reference>
<keyword evidence="9" id="KW-1185">Reference proteome</keyword>
<dbReference type="Pfam" id="PF00814">
    <property type="entry name" value="TsaD"/>
    <property type="match status" value="1"/>
</dbReference>
<dbReference type="InterPro" id="IPR022496">
    <property type="entry name" value="T6A_TsaB"/>
</dbReference>
<evidence type="ECO:0000259" key="7">
    <source>
        <dbReference type="Pfam" id="PF00814"/>
    </source>
</evidence>
<dbReference type="CDD" id="cd24032">
    <property type="entry name" value="ASKHA_NBD_TsaB"/>
    <property type="match status" value="1"/>
</dbReference>
<comment type="subcellular location">
    <subcellularLocation>
        <location evidence="1">Cytoplasm</location>
    </subcellularLocation>
</comment>
<evidence type="ECO:0000256" key="3">
    <source>
        <dbReference type="ARBA" id="ARBA00019012"/>
    </source>
</evidence>
<dbReference type="GO" id="GO:0002949">
    <property type="term" value="P:tRNA threonylcarbamoyladenosine modification"/>
    <property type="evidence" value="ECO:0007669"/>
    <property type="project" value="InterPro"/>
</dbReference>
<keyword evidence="8" id="KW-0808">Transferase</keyword>
<gene>
    <name evidence="8" type="ORF">SFSGTM_11480</name>
</gene>
<dbReference type="Proteomes" id="UP000463939">
    <property type="component" value="Chromosome"/>
</dbReference>
<protein>
    <recommendedName>
        <fullName evidence="3">tRNA threonylcarbamoyladenosine biosynthesis protein TsaB</fullName>
    </recommendedName>
    <alternativeName>
        <fullName evidence="6">t(6)A37 threonylcarbamoyladenosine biosynthesis protein TsaB</fullName>
    </alternativeName>
</protein>
<dbReference type="GO" id="GO:0005829">
    <property type="term" value="C:cytosol"/>
    <property type="evidence" value="ECO:0007669"/>
    <property type="project" value="TreeGrafter"/>
</dbReference>
<dbReference type="FunFam" id="3.30.420.40:FF:000097">
    <property type="entry name" value="tRNA threonylcarbamoyladenosine biosynthesis protein TsaB"/>
    <property type="match status" value="1"/>
</dbReference>
<accession>A0A809SH28</accession>
<dbReference type="RefSeq" id="WP_162084371.1">
    <property type="nucleotide sequence ID" value="NZ_AP021881.1"/>
</dbReference>
<evidence type="ECO:0000313" key="8">
    <source>
        <dbReference type="EMBL" id="BBP00440.1"/>
    </source>
</evidence>
<evidence type="ECO:0000313" key="9">
    <source>
        <dbReference type="Proteomes" id="UP000463939"/>
    </source>
</evidence>
<evidence type="ECO:0000256" key="6">
    <source>
        <dbReference type="ARBA" id="ARBA00032446"/>
    </source>
</evidence>
<keyword evidence="5" id="KW-0819">tRNA processing</keyword>
<name>A0A809SH28_9PROT</name>
<evidence type="ECO:0000256" key="5">
    <source>
        <dbReference type="ARBA" id="ARBA00022694"/>
    </source>
</evidence>
<keyword evidence="4" id="KW-0963">Cytoplasm</keyword>
<dbReference type="KEGG" id="sniv:SFSGTM_11480"/>